<protein>
    <submittedName>
        <fullName evidence="1">Uncharacterized protein</fullName>
    </submittedName>
</protein>
<dbReference type="RefSeq" id="WP_252851639.1">
    <property type="nucleotide sequence ID" value="NZ_JAMXLR010000024.1"/>
</dbReference>
<organism evidence="1 2">
    <name type="scientific">Aeoliella straminimaris</name>
    <dbReference type="NCBI Taxonomy" id="2954799"/>
    <lineage>
        <taxon>Bacteria</taxon>
        <taxon>Pseudomonadati</taxon>
        <taxon>Planctomycetota</taxon>
        <taxon>Planctomycetia</taxon>
        <taxon>Pirellulales</taxon>
        <taxon>Lacipirellulaceae</taxon>
        <taxon>Aeoliella</taxon>
    </lineage>
</organism>
<keyword evidence="2" id="KW-1185">Reference proteome</keyword>
<dbReference type="AlphaFoldDB" id="A0A9X2FBZ1"/>
<proteinExistence type="predicted"/>
<name>A0A9X2FBZ1_9BACT</name>
<accession>A0A9X2FBZ1</accession>
<sequence>MRKITKTYCDPLDLVWLHAARQMGMRVERSAEVNASWDGAGVLTIGTSETLDPDDSLAQMILHETCHALVEGPACLTQLDWGLSNTDPAKRVHEHAALRLQAALADQVGMRAFFASTTMFRAYYDQLPQEPLAPGDDPAIEMAQAAWQRAKEGPWSKPLDEALNRTAQIAQALEGATPDESLWHGQGSGA</sequence>
<reference evidence="1" key="1">
    <citation type="submission" date="2022-06" db="EMBL/GenBank/DDBJ databases">
        <title>Aeoliella straminimaris, a novel planctomycete from sediments.</title>
        <authorList>
            <person name="Vitorino I.R."/>
            <person name="Lage O.M."/>
        </authorList>
    </citation>
    <scope>NUCLEOTIDE SEQUENCE</scope>
    <source>
        <strain evidence="1">ICT_H6.2</strain>
    </source>
</reference>
<evidence type="ECO:0000313" key="2">
    <source>
        <dbReference type="Proteomes" id="UP001155241"/>
    </source>
</evidence>
<comment type="caution">
    <text evidence="1">The sequence shown here is derived from an EMBL/GenBank/DDBJ whole genome shotgun (WGS) entry which is preliminary data.</text>
</comment>
<evidence type="ECO:0000313" key="1">
    <source>
        <dbReference type="EMBL" id="MCO6043534.1"/>
    </source>
</evidence>
<gene>
    <name evidence="1" type="ORF">NG895_06405</name>
</gene>
<dbReference type="Proteomes" id="UP001155241">
    <property type="component" value="Unassembled WGS sequence"/>
</dbReference>
<dbReference type="EMBL" id="JAMXLR010000024">
    <property type="protein sequence ID" value="MCO6043534.1"/>
    <property type="molecule type" value="Genomic_DNA"/>
</dbReference>